<evidence type="ECO:0000313" key="2">
    <source>
        <dbReference type="Proteomes" id="UP001056778"/>
    </source>
</evidence>
<name>A0ACB9TYA8_HOLOL</name>
<proteinExistence type="predicted"/>
<organism evidence="1 2">
    <name type="scientific">Holotrichia oblita</name>
    <name type="common">Chafer beetle</name>
    <dbReference type="NCBI Taxonomy" id="644536"/>
    <lineage>
        <taxon>Eukaryota</taxon>
        <taxon>Metazoa</taxon>
        <taxon>Ecdysozoa</taxon>
        <taxon>Arthropoda</taxon>
        <taxon>Hexapoda</taxon>
        <taxon>Insecta</taxon>
        <taxon>Pterygota</taxon>
        <taxon>Neoptera</taxon>
        <taxon>Endopterygota</taxon>
        <taxon>Coleoptera</taxon>
        <taxon>Polyphaga</taxon>
        <taxon>Scarabaeiformia</taxon>
        <taxon>Scarabaeidae</taxon>
        <taxon>Melolonthinae</taxon>
        <taxon>Holotrichia</taxon>
    </lineage>
</organism>
<dbReference type="Proteomes" id="UP001056778">
    <property type="component" value="Chromosome 1"/>
</dbReference>
<sequence>MKYQTKDMNVNKVLTNDSNAATTLKKYKKLTGNIKNHSSLIKDKTVILCAAMFLDSSERNIIRLCLDIIEDFVQNDSCHYALITTFGIFESLESLSIRLRGDDEAQANRAAVMVDILRKSTPPAYSTRLRVKGKQARKTTTMYQLYIPQLTNENRQELEEALVQIKGVVSFVIDLDRQRCTVRVTPNLAVESLVRMLSERYVRKILIVSKSPEDVCEVSEFVRSKRTCETAYVDVLNKNNKSLCADYFPEEESPPKGKSVSHFTNITKNANGWIKSAANFWNKSFYW</sequence>
<comment type="caution">
    <text evidence="1">The sequence shown here is derived from an EMBL/GenBank/DDBJ whole genome shotgun (WGS) entry which is preliminary data.</text>
</comment>
<reference evidence="1" key="1">
    <citation type="submission" date="2022-04" db="EMBL/GenBank/DDBJ databases">
        <title>Chromosome-scale genome assembly of Holotrichia oblita Faldermann.</title>
        <authorList>
            <person name="Rongchong L."/>
        </authorList>
    </citation>
    <scope>NUCLEOTIDE SEQUENCE</scope>
    <source>
        <strain evidence="1">81SQS9</strain>
    </source>
</reference>
<protein>
    <submittedName>
        <fullName evidence="1">Armadillo repeat-containing protein 1</fullName>
    </submittedName>
</protein>
<evidence type="ECO:0000313" key="1">
    <source>
        <dbReference type="EMBL" id="KAI4471749.1"/>
    </source>
</evidence>
<gene>
    <name evidence="1" type="ORF">MML48_1g18327</name>
</gene>
<dbReference type="EMBL" id="CM043015">
    <property type="protein sequence ID" value="KAI4471749.1"/>
    <property type="molecule type" value="Genomic_DNA"/>
</dbReference>
<accession>A0ACB9TYA8</accession>
<keyword evidence="2" id="KW-1185">Reference proteome</keyword>